<dbReference type="InterPro" id="IPR036812">
    <property type="entry name" value="NAD(P)_OxRdtase_dom_sf"/>
</dbReference>
<proteinExistence type="predicted"/>
<evidence type="ECO:0000256" key="1">
    <source>
        <dbReference type="SAM" id="SignalP"/>
    </source>
</evidence>
<feature type="domain" description="NADP-dependent oxidoreductase" evidence="2">
    <location>
        <begin position="71"/>
        <end position="318"/>
    </location>
</feature>
<dbReference type="EMBL" id="VOHE01000002">
    <property type="protein sequence ID" value="TWT20608.1"/>
    <property type="molecule type" value="Genomic_DNA"/>
</dbReference>
<accession>A0A5C5U4E5</accession>
<dbReference type="InterPro" id="IPR006311">
    <property type="entry name" value="TAT_signal"/>
</dbReference>
<evidence type="ECO:0000313" key="4">
    <source>
        <dbReference type="Proteomes" id="UP000315949"/>
    </source>
</evidence>
<dbReference type="InterPro" id="IPR020471">
    <property type="entry name" value="AKR"/>
</dbReference>
<dbReference type="Pfam" id="PF00248">
    <property type="entry name" value="Aldo_ket_red"/>
    <property type="match status" value="1"/>
</dbReference>
<dbReference type="OrthoDB" id="8563187at2"/>
<dbReference type="RefSeq" id="WP_146311229.1">
    <property type="nucleotide sequence ID" value="NZ_VOHE01000002.1"/>
</dbReference>
<dbReference type="CDD" id="cd19095">
    <property type="entry name" value="AKR_PA4992-like"/>
    <property type="match status" value="1"/>
</dbReference>
<dbReference type="PANTHER" id="PTHR43312:SF1">
    <property type="entry name" value="NADP-DEPENDENT OXIDOREDUCTASE DOMAIN-CONTAINING PROTEIN"/>
    <property type="match status" value="1"/>
</dbReference>
<dbReference type="Proteomes" id="UP000315949">
    <property type="component" value="Unassembled WGS sequence"/>
</dbReference>
<organism evidence="3 4">
    <name type="scientific">Luteimonas wenzhouensis</name>
    <dbReference type="NCBI Taxonomy" id="2599615"/>
    <lineage>
        <taxon>Bacteria</taxon>
        <taxon>Pseudomonadati</taxon>
        <taxon>Pseudomonadota</taxon>
        <taxon>Gammaproteobacteria</taxon>
        <taxon>Lysobacterales</taxon>
        <taxon>Lysobacteraceae</taxon>
        <taxon>Luteimonas</taxon>
    </lineage>
</organism>
<evidence type="ECO:0000259" key="2">
    <source>
        <dbReference type="Pfam" id="PF00248"/>
    </source>
</evidence>
<keyword evidence="4" id="KW-1185">Reference proteome</keyword>
<reference evidence="3 4" key="1">
    <citation type="submission" date="2019-07" db="EMBL/GenBank/DDBJ databases">
        <title>Luteimonas sp. YD-1 nov., isolated from acidic soil.</title>
        <authorList>
            <person name="Zhou J."/>
        </authorList>
    </citation>
    <scope>NUCLEOTIDE SEQUENCE [LARGE SCALE GENOMIC DNA]</scope>
    <source>
        <strain evidence="3 4">YD-1</strain>
    </source>
</reference>
<evidence type="ECO:0000313" key="3">
    <source>
        <dbReference type="EMBL" id="TWT20608.1"/>
    </source>
</evidence>
<keyword evidence="1" id="KW-0732">Signal</keyword>
<comment type="caution">
    <text evidence="3">The sequence shown here is derived from an EMBL/GenBank/DDBJ whole genome shotgun (WGS) entry which is preliminary data.</text>
</comment>
<feature type="signal peptide" evidence="1">
    <location>
        <begin position="1"/>
        <end position="24"/>
    </location>
</feature>
<gene>
    <name evidence="3" type="ORF">FQY79_04545</name>
</gene>
<dbReference type="PROSITE" id="PS51318">
    <property type="entry name" value="TAT"/>
    <property type="match status" value="1"/>
</dbReference>
<dbReference type="PRINTS" id="PR00069">
    <property type="entry name" value="ALDKETRDTASE"/>
</dbReference>
<sequence>MTSRRRFIASVSLAATGVALAPLAACSQDRADPLPGRPREKPVGAIAGIAPLAGELVMRTIPASGESIPAIGVGTSGSYEVPLDSPDFDALREVARIFFEGGGRLLDTSPNYSNAEDVVGALLEQGGWRERCFLATKLAADSREALEAQWAASLRRLRTDHVELLQVHNLRNMAEAMPYARELKDAGKVKYVGITHYLESGHAETARLMRAEKPDFVQINYSVNAPQAARTIFPLAQELGIAVIVNRAFDDGRLFAAVRDRELPGWAADVGVTSWAQMFLKFAISHPAVTAVIPATGKPERQADNLRGGTGPLLDDAQQAELVAMFA</sequence>
<dbReference type="Gene3D" id="3.20.20.100">
    <property type="entry name" value="NADP-dependent oxidoreductase domain"/>
    <property type="match status" value="1"/>
</dbReference>
<name>A0A5C5U4E5_9GAMM</name>
<protein>
    <submittedName>
        <fullName evidence="3">Aldo/keto reductase</fullName>
    </submittedName>
</protein>
<dbReference type="SUPFAM" id="SSF51430">
    <property type="entry name" value="NAD(P)-linked oxidoreductase"/>
    <property type="match status" value="1"/>
</dbReference>
<dbReference type="InterPro" id="IPR023210">
    <property type="entry name" value="NADP_OxRdtase_dom"/>
</dbReference>
<dbReference type="AlphaFoldDB" id="A0A5C5U4E5"/>
<dbReference type="GO" id="GO:0016491">
    <property type="term" value="F:oxidoreductase activity"/>
    <property type="evidence" value="ECO:0007669"/>
    <property type="project" value="InterPro"/>
</dbReference>
<feature type="chain" id="PRO_5022865452" evidence="1">
    <location>
        <begin position="25"/>
        <end position="327"/>
    </location>
</feature>
<dbReference type="PANTHER" id="PTHR43312">
    <property type="entry name" value="D-THREO-ALDOSE 1-DEHYDROGENASE"/>
    <property type="match status" value="1"/>
</dbReference>
<dbReference type="InterPro" id="IPR053135">
    <property type="entry name" value="AKR2_Oxidoreductase"/>
</dbReference>